<protein>
    <submittedName>
        <fullName evidence="1">Uncharacterized protein</fullName>
    </submittedName>
</protein>
<gene>
    <name evidence="1" type="ORF">CT19425_30253</name>
</gene>
<dbReference type="EMBL" id="LT991976">
    <property type="protein sequence ID" value="SPK71029.1"/>
    <property type="molecule type" value="Genomic_DNA"/>
</dbReference>
<organism evidence="1 2">
    <name type="scientific">Cupriavidus taiwanensis</name>
    <dbReference type="NCBI Taxonomy" id="164546"/>
    <lineage>
        <taxon>Bacteria</taxon>
        <taxon>Pseudomonadati</taxon>
        <taxon>Pseudomonadota</taxon>
        <taxon>Betaproteobacteria</taxon>
        <taxon>Burkholderiales</taxon>
        <taxon>Burkholderiaceae</taxon>
        <taxon>Cupriavidus</taxon>
    </lineage>
</organism>
<name>A0A375IBX0_9BURK</name>
<sequence length="84" mass="9508">MRSCLGCLRGLLIAGLVLIKSTLLPNYQPLFGTQRLSFSSWPTRVRSKSPRSTVLSRGRFMSLPSASHALSTLQRRRLIFIDCW</sequence>
<accession>A0A375IBX0</accession>
<reference evidence="1 2" key="1">
    <citation type="submission" date="2018-01" db="EMBL/GenBank/DDBJ databases">
        <authorList>
            <person name="Gaut B.S."/>
            <person name="Morton B.R."/>
            <person name="Clegg M.T."/>
            <person name="Duvall M.R."/>
        </authorList>
    </citation>
    <scope>NUCLEOTIDE SEQUENCE [LARGE SCALE GENOMIC DNA]</scope>
    <source>
        <strain evidence="1">Cupriavidus taiwanensis LMG 19425</strain>
    </source>
</reference>
<evidence type="ECO:0000313" key="2">
    <source>
        <dbReference type="Proteomes" id="UP000255505"/>
    </source>
</evidence>
<evidence type="ECO:0000313" key="1">
    <source>
        <dbReference type="EMBL" id="SPK71029.1"/>
    </source>
</evidence>
<proteinExistence type="predicted"/>
<dbReference type="Proteomes" id="UP000255505">
    <property type="component" value="Chromosome I"/>
</dbReference>
<dbReference type="AlphaFoldDB" id="A0A375IBX0"/>